<feature type="transmembrane region" description="Helical" evidence="2">
    <location>
        <begin position="46"/>
        <end position="65"/>
    </location>
</feature>
<dbReference type="InterPro" id="IPR036890">
    <property type="entry name" value="HATPase_C_sf"/>
</dbReference>
<dbReference type="Pfam" id="PF06580">
    <property type="entry name" value="His_kinase"/>
    <property type="match status" value="1"/>
</dbReference>
<dbReference type="Gene3D" id="3.30.565.10">
    <property type="entry name" value="Histidine kinase-like ATPase, C-terminal domain"/>
    <property type="match status" value="1"/>
</dbReference>
<keyword evidence="2" id="KW-0812">Transmembrane</keyword>
<dbReference type="PANTHER" id="PTHR34220">
    <property type="entry name" value="SENSOR HISTIDINE KINASE YPDA"/>
    <property type="match status" value="1"/>
</dbReference>
<dbReference type="InterPro" id="IPR010559">
    <property type="entry name" value="Sig_transdc_His_kin_internal"/>
</dbReference>
<keyword evidence="1" id="KW-0175">Coiled coil</keyword>
<dbReference type="GO" id="GO:0016020">
    <property type="term" value="C:membrane"/>
    <property type="evidence" value="ECO:0007669"/>
    <property type="project" value="InterPro"/>
</dbReference>
<dbReference type="AlphaFoldDB" id="A0AAU7FAX6"/>
<evidence type="ECO:0000256" key="2">
    <source>
        <dbReference type="SAM" id="Phobius"/>
    </source>
</evidence>
<dbReference type="RefSeq" id="WP_348945501.1">
    <property type="nucleotide sequence ID" value="NZ_CP157355.1"/>
</dbReference>
<protein>
    <submittedName>
        <fullName evidence="4">Histidine kinase</fullName>
    </submittedName>
</protein>
<proteinExistence type="predicted"/>
<organism evidence="4">
    <name type="scientific">Chitinibacter mangrovi</name>
    <dbReference type="NCBI Taxonomy" id="3153927"/>
    <lineage>
        <taxon>Bacteria</taxon>
        <taxon>Pseudomonadati</taxon>
        <taxon>Pseudomonadota</taxon>
        <taxon>Betaproteobacteria</taxon>
        <taxon>Neisseriales</taxon>
        <taxon>Chitinibacteraceae</taxon>
        <taxon>Chitinibacter</taxon>
    </lineage>
</organism>
<evidence type="ECO:0000256" key="1">
    <source>
        <dbReference type="SAM" id="Coils"/>
    </source>
</evidence>
<dbReference type="KEGG" id="cmav:ABHF33_02600"/>
<keyword evidence="2" id="KW-0472">Membrane</keyword>
<name>A0AAU7FAX6_9NEIS</name>
<dbReference type="SUPFAM" id="SSF55874">
    <property type="entry name" value="ATPase domain of HSP90 chaperone/DNA topoisomerase II/histidine kinase"/>
    <property type="match status" value="1"/>
</dbReference>
<dbReference type="InterPro" id="IPR050640">
    <property type="entry name" value="Bact_2-comp_sensor_kinase"/>
</dbReference>
<feature type="transmembrane region" description="Helical" evidence="2">
    <location>
        <begin position="21"/>
        <end position="40"/>
    </location>
</feature>
<dbReference type="SMART" id="SM00387">
    <property type="entry name" value="HATPase_c"/>
    <property type="match status" value="1"/>
</dbReference>
<feature type="transmembrane region" description="Helical" evidence="2">
    <location>
        <begin position="114"/>
        <end position="135"/>
    </location>
</feature>
<reference evidence="4" key="1">
    <citation type="submission" date="2024-05" db="EMBL/GenBank/DDBJ databases">
        <authorList>
            <person name="Yang L."/>
            <person name="Pan L."/>
        </authorList>
    </citation>
    <scope>NUCLEOTIDE SEQUENCE</scope>
    <source>
        <strain evidence="4">FCG-7</strain>
    </source>
</reference>
<accession>A0AAU7FAX6</accession>
<dbReference type="Pfam" id="PF02518">
    <property type="entry name" value="HATPase_c"/>
    <property type="match status" value="1"/>
</dbReference>
<dbReference type="GO" id="GO:0000155">
    <property type="term" value="F:phosphorelay sensor kinase activity"/>
    <property type="evidence" value="ECO:0007669"/>
    <property type="project" value="InterPro"/>
</dbReference>
<keyword evidence="4" id="KW-0418">Kinase</keyword>
<keyword evidence="2" id="KW-1133">Transmembrane helix</keyword>
<dbReference type="InterPro" id="IPR003594">
    <property type="entry name" value="HATPase_dom"/>
</dbReference>
<feature type="transmembrane region" description="Helical" evidence="2">
    <location>
        <begin position="77"/>
        <end position="94"/>
    </location>
</feature>
<keyword evidence="4" id="KW-0808">Transferase</keyword>
<sequence>MALFFSTKQFPNFNWQREIGLLLLVNTIIAVALSVIEGATSFGQNLLISHCIGFSIGSTNCLLHLGVPSIGWNWRSIMSVILGVPLGFTVAHWLGAPNVFTMMQQNPDHQWRGFAFAMIVSFVACAFFIVFYRALTYKHELEKAKRQHAEARQAEISAQLAMLQAQIEPHFLFNTLANVHSLITRDAPLAQTMLEHLNDYLRASLSRTRQAQTSLADEIELVRALLAISQIRLGARLTYEINISPALLHAQLPPLLLQPLVENALEHGIEPAIEGGHILIEAQQLEAGEVSGSDTLLLRVSDTGLGLNHAGSGSNGVGLTNVRARLQSLYGERGQLLLSSQTMSSARAASQSGHGVIAELRLPLKRLGQASS</sequence>
<feature type="coiled-coil region" evidence="1">
    <location>
        <begin position="134"/>
        <end position="166"/>
    </location>
</feature>
<gene>
    <name evidence="4" type="ORF">ABHF33_02600</name>
</gene>
<dbReference type="EMBL" id="CP157355">
    <property type="protein sequence ID" value="XBM01195.1"/>
    <property type="molecule type" value="Genomic_DNA"/>
</dbReference>
<feature type="domain" description="Histidine kinase/HSP90-like ATPase" evidence="3">
    <location>
        <begin position="252"/>
        <end position="366"/>
    </location>
</feature>
<evidence type="ECO:0000313" key="4">
    <source>
        <dbReference type="EMBL" id="XBM01195.1"/>
    </source>
</evidence>
<dbReference type="PANTHER" id="PTHR34220:SF9">
    <property type="entry name" value="SIGNAL TRANSDUCTION HISTIDINE KINASE INTERNAL REGION DOMAIN-CONTAINING PROTEIN"/>
    <property type="match status" value="1"/>
</dbReference>
<evidence type="ECO:0000259" key="3">
    <source>
        <dbReference type="SMART" id="SM00387"/>
    </source>
</evidence>